<evidence type="ECO:0000256" key="1">
    <source>
        <dbReference type="ARBA" id="ARBA00006484"/>
    </source>
</evidence>
<dbReference type="InterPro" id="IPR020904">
    <property type="entry name" value="Sc_DH/Rdtase_CS"/>
</dbReference>
<name>A0A1I6HIW8_9RHOB</name>
<dbReference type="AlphaFoldDB" id="A0A1I6HIW8"/>
<comment type="similarity">
    <text evidence="1">Belongs to the short-chain dehydrogenases/reductases (SDR) family.</text>
</comment>
<dbReference type="CDD" id="cd05233">
    <property type="entry name" value="SDR_c"/>
    <property type="match status" value="1"/>
</dbReference>
<dbReference type="PANTHER" id="PTHR42879:SF2">
    <property type="entry name" value="3-OXOACYL-[ACYL-CARRIER-PROTEIN] REDUCTASE FABG"/>
    <property type="match status" value="1"/>
</dbReference>
<dbReference type="PANTHER" id="PTHR42879">
    <property type="entry name" value="3-OXOACYL-(ACYL-CARRIER-PROTEIN) REDUCTASE"/>
    <property type="match status" value="1"/>
</dbReference>
<dbReference type="EMBL" id="FOYP01000002">
    <property type="protein sequence ID" value="SFR54452.1"/>
    <property type="molecule type" value="Genomic_DNA"/>
</dbReference>
<dbReference type="OrthoDB" id="517007at2"/>
<dbReference type="InterPro" id="IPR050259">
    <property type="entry name" value="SDR"/>
</dbReference>
<dbReference type="GO" id="GO:0032787">
    <property type="term" value="P:monocarboxylic acid metabolic process"/>
    <property type="evidence" value="ECO:0007669"/>
    <property type="project" value="UniProtKB-ARBA"/>
</dbReference>
<dbReference type="InterPro" id="IPR002347">
    <property type="entry name" value="SDR_fam"/>
</dbReference>
<dbReference type="SUPFAM" id="SSF51735">
    <property type="entry name" value="NAD(P)-binding Rossmann-fold domains"/>
    <property type="match status" value="1"/>
</dbReference>
<dbReference type="PROSITE" id="PS00061">
    <property type="entry name" value="ADH_SHORT"/>
    <property type="match status" value="1"/>
</dbReference>
<gene>
    <name evidence="2" type="ORF">SAMN04488005_2761</name>
</gene>
<evidence type="ECO:0000313" key="2">
    <source>
        <dbReference type="EMBL" id="SFR54452.1"/>
    </source>
</evidence>
<dbReference type="STRING" id="390270.SAMN04488005_2761"/>
<organism evidence="2 3">
    <name type="scientific">Yoonia tamlensis</name>
    <dbReference type="NCBI Taxonomy" id="390270"/>
    <lineage>
        <taxon>Bacteria</taxon>
        <taxon>Pseudomonadati</taxon>
        <taxon>Pseudomonadota</taxon>
        <taxon>Alphaproteobacteria</taxon>
        <taxon>Rhodobacterales</taxon>
        <taxon>Paracoccaceae</taxon>
        <taxon>Yoonia</taxon>
    </lineage>
</organism>
<dbReference type="Pfam" id="PF13561">
    <property type="entry name" value="adh_short_C2"/>
    <property type="match status" value="1"/>
</dbReference>
<reference evidence="3" key="1">
    <citation type="submission" date="2016-10" db="EMBL/GenBank/DDBJ databases">
        <authorList>
            <person name="Varghese N."/>
            <person name="Submissions S."/>
        </authorList>
    </citation>
    <scope>NUCLEOTIDE SEQUENCE [LARGE SCALE GENOMIC DNA]</scope>
    <source>
        <strain evidence="3">DSM 26879</strain>
    </source>
</reference>
<protein>
    <submittedName>
        <fullName evidence="2">NAD(P)-dependent dehydrogenase, short-chain alcohol dehydrogenase family</fullName>
    </submittedName>
</protein>
<dbReference type="InterPro" id="IPR036291">
    <property type="entry name" value="NAD(P)-bd_dom_sf"/>
</dbReference>
<sequence>MASRLAIITGSAGDIGRAIAARLMADHDTIILADLDLEAAKRAAAQLGDQCVPLQLDVTDPDSCATLATATRAMGDLKTLVNNAGASRAVSLQSTSVKDWEFDRALNLDGAYFVFQALADQLIAGKGAVVNIASVNGIGAFGHPAYAASKAGMIHLTKMIAVEYGKFGVRANAVAPGTVRTQAWEDRAAANPKVFEEAAEHYALGRIVLPDDVAEAVGFLASPLAAAITGVCLPVDCGLTAGIPALARTFSQSDDY</sequence>
<dbReference type="Proteomes" id="UP000199478">
    <property type="component" value="Unassembled WGS sequence"/>
</dbReference>
<keyword evidence="3" id="KW-1185">Reference proteome</keyword>
<proteinExistence type="inferred from homology"/>
<dbReference type="FunFam" id="3.40.50.720:FF:000084">
    <property type="entry name" value="Short-chain dehydrogenase reductase"/>
    <property type="match status" value="1"/>
</dbReference>
<dbReference type="PRINTS" id="PR00081">
    <property type="entry name" value="GDHRDH"/>
</dbReference>
<dbReference type="PRINTS" id="PR00080">
    <property type="entry name" value="SDRFAMILY"/>
</dbReference>
<evidence type="ECO:0000313" key="3">
    <source>
        <dbReference type="Proteomes" id="UP000199478"/>
    </source>
</evidence>
<dbReference type="RefSeq" id="WP_090201183.1">
    <property type="nucleotide sequence ID" value="NZ_FOYP01000002.1"/>
</dbReference>
<accession>A0A1I6HIW8</accession>
<dbReference type="Gene3D" id="3.40.50.720">
    <property type="entry name" value="NAD(P)-binding Rossmann-like Domain"/>
    <property type="match status" value="1"/>
</dbReference>